<dbReference type="PANTHER" id="PTHR48100">
    <property type="entry name" value="BROAD-SPECIFICITY PHOSPHATASE YOR283W-RELATED"/>
    <property type="match status" value="1"/>
</dbReference>
<feature type="binding site" evidence="4">
    <location>
        <position position="60"/>
    </location>
    <ligand>
        <name>substrate</name>
    </ligand>
</feature>
<dbReference type="EMBL" id="LOEE01000021">
    <property type="protein sequence ID" value="KXG76852.1"/>
    <property type="molecule type" value="Genomic_DNA"/>
</dbReference>
<evidence type="ECO:0000256" key="3">
    <source>
        <dbReference type="PIRSR" id="PIRSR613078-1"/>
    </source>
</evidence>
<dbReference type="GO" id="GO:0005737">
    <property type="term" value="C:cytoplasm"/>
    <property type="evidence" value="ECO:0007669"/>
    <property type="project" value="TreeGrafter"/>
</dbReference>
<dbReference type="Proteomes" id="UP000070456">
    <property type="component" value="Unassembled WGS sequence"/>
</dbReference>
<dbReference type="PANTHER" id="PTHR48100:SF1">
    <property type="entry name" value="HISTIDINE PHOSPHATASE FAMILY PROTEIN-RELATED"/>
    <property type="match status" value="1"/>
</dbReference>
<dbReference type="Gene3D" id="3.40.50.1240">
    <property type="entry name" value="Phosphoglycerate mutase-like"/>
    <property type="match status" value="1"/>
</dbReference>
<evidence type="ECO:0000313" key="6">
    <source>
        <dbReference type="Proteomes" id="UP000070456"/>
    </source>
</evidence>
<dbReference type="STRING" id="520762.AN619_08440"/>
<sequence length="207" mass="23724">MHMTKLYLIRHGETAWNAASRAQGSQNIALSENGRMQAKLLANRMKNYPIDHIYSSDLDRAYETAKIMAEPLGLPVEKIEGFREMCFGEWEGLTHHEIQSKYDEHYSVWRSKPHEAYIPGGEKLIDVQKRGLRALHQLVETHKDENIAVISHGVAIKAILLGLMDIDLSYFYRIRQDNTCINLVEFTDYGPVIVTLNDTSHIESMKP</sequence>
<dbReference type="EC" id="3.1.3.3" evidence="5"/>
<dbReference type="CDD" id="cd07067">
    <property type="entry name" value="HP_PGM_like"/>
    <property type="match status" value="1"/>
</dbReference>
<dbReference type="InterPro" id="IPR001345">
    <property type="entry name" value="PG/BPGM_mutase_AS"/>
</dbReference>
<dbReference type="InterPro" id="IPR013078">
    <property type="entry name" value="His_Pase_superF_clade-1"/>
</dbReference>
<organism evidence="5 6">
    <name type="scientific">Thermotalea metallivorans</name>
    <dbReference type="NCBI Taxonomy" id="520762"/>
    <lineage>
        <taxon>Bacteria</taxon>
        <taxon>Bacillati</taxon>
        <taxon>Bacillota</taxon>
        <taxon>Clostridia</taxon>
        <taxon>Peptostreptococcales</taxon>
        <taxon>Thermotaleaceae</taxon>
        <taxon>Thermotalea</taxon>
    </lineage>
</organism>
<feature type="binding site" evidence="4">
    <location>
        <begin position="10"/>
        <end position="17"/>
    </location>
    <ligand>
        <name>substrate</name>
    </ligand>
</feature>
<dbReference type="RefSeq" id="WP_198153233.1">
    <property type="nucleotide sequence ID" value="NZ_LOEE01000021.1"/>
</dbReference>
<dbReference type="AlphaFoldDB" id="A0A140L8H7"/>
<keyword evidence="1" id="KW-0324">Glycolysis</keyword>
<name>A0A140L8H7_9FIRM</name>
<evidence type="ECO:0000313" key="5">
    <source>
        <dbReference type="EMBL" id="KXG76852.1"/>
    </source>
</evidence>
<dbReference type="SUPFAM" id="SSF53254">
    <property type="entry name" value="Phosphoglycerate mutase-like"/>
    <property type="match status" value="1"/>
</dbReference>
<protein>
    <submittedName>
        <fullName evidence="5">Phosphoserine phosphatase 1</fullName>
        <ecNumber evidence="5">3.1.3.3</ecNumber>
    </submittedName>
</protein>
<gene>
    <name evidence="5" type="primary">pspA</name>
    <name evidence="5" type="ORF">AN619_08440</name>
</gene>
<dbReference type="SMART" id="SM00855">
    <property type="entry name" value="PGAM"/>
    <property type="match status" value="1"/>
</dbReference>
<evidence type="ECO:0000256" key="2">
    <source>
        <dbReference type="ARBA" id="ARBA00023235"/>
    </source>
</evidence>
<keyword evidence="5" id="KW-0378">Hydrolase</keyword>
<feature type="active site" description="Tele-phosphohistidine intermediate" evidence="3">
    <location>
        <position position="11"/>
    </location>
</feature>
<dbReference type="GO" id="GO:0016791">
    <property type="term" value="F:phosphatase activity"/>
    <property type="evidence" value="ECO:0007669"/>
    <property type="project" value="TreeGrafter"/>
</dbReference>
<comment type="caution">
    <text evidence="5">The sequence shown here is derived from an EMBL/GenBank/DDBJ whole genome shotgun (WGS) entry which is preliminary data.</text>
</comment>
<dbReference type="InterPro" id="IPR050275">
    <property type="entry name" value="PGM_Phosphatase"/>
</dbReference>
<evidence type="ECO:0000256" key="1">
    <source>
        <dbReference type="ARBA" id="ARBA00023152"/>
    </source>
</evidence>
<accession>A0A140L8H7</accession>
<keyword evidence="6" id="KW-1185">Reference proteome</keyword>
<proteinExistence type="predicted"/>
<dbReference type="Pfam" id="PF00300">
    <property type="entry name" value="His_Phos_1"/>
    <property type="match status" value="1"/>
</dbReference>
<dbReference type="InterPro" id="IPR029033">
    <property type="entry name" value="His_PPase_superfam"/>
</dbReference>
<reference evidence="5 6" key="1">
    <citation type="submission" date="2015-12" db="EMBL/GenBank/DDBJ databases">
        <title>Draft genome sequence of the thermoanaerobe Thermotalea metallivorans, an isolate from the runoff channel of the Great Artesian Basin, Australia.</title>
        <authorList>
            <person name="Patel B.K."/>
        </authorList>
    </citation>
    <scope>NUCLEOTIDE SEQUENCE [LARGE SCALE GENOMIC DNA]</scope>
    <source>
        <strain evidence="5 6">B2-1</strain>
    </source>
</reference>
<evidence type="ECO:0000256" key="4">
    <source>
        <dbReference type="PIRSR" id="PIRSR613078-2"/>
    </source>
</evidence>
<dbReference type="PIRSF" id="PIRSF000709">
    <property type="entry name" value="6PFK_2-Ptase"/>
    <property type="match status" value="1"/>
</dbReference>
<keyword evidence="2" id="KW-0413">Isomerase</keyword>
<dbReference type="PROSITE" id="PS00175">
    <property type="entry name" value="PG_MUTASE"/>
    <property type="match status" value="1"/>
</dbReference>
<feature type="active site" description="Proton donor/acceptor" evidence="3">
    <location>
        <position position="84"/>
    </location>
</feature>